<name>M2UQ27_COCH5</name>
<dbReference type="EMBL" id="KB445570">
    <property type="protein sequence ID" value="EMD95691.1"/>
    <property type="molecule type" value="Genomic_DNA"/>
</dbReference>
<gene>
    <name evidence="2" type="ORF">COCHEDRAFT_1019339</name>
</gene>
<dbReference type="Proteomes" id="UP000016936">
    <property type="component" value="Unassembled WGS sequence"/>
</dbReference>
<dbReference type="STRING" id="701091.M2UQ27"/>
<dbReference type="AlphaFoldDB" id="M2UQ27"/>
<evidence type="ECO:0000313" key="2">
    <source>
        <dbReference type="EMBL" id="EMD95691.1"/>
    </source>
</evidence>
<dbReference type="OrthoDB" id="3691720at2759"/>
<proteinExistence type="predicted"/>
<keyword evidence="3" id="KW-1185">Reference proteome</keyword>
<feature type="region of interest" description="Disordered" evidence="1">
    <location>
        <begin position="1"/>
        <end position="38"/>
    </location>
</feature>
<accession>M2UQ27</accession>
<organism evidence="2 3">
    <name type="scientific">Cochliobolus heterostrophus (strain C5 / ATCC 48332 / race O)</name>
    <name type="common">Southern corn leaf blight fungus</name>
    <name type="synonym">Bipolaris maydis</name>
    <dbReference type="NCBI Taxonomy" id="701091"/>
    <lineage>
        <taxon>Eukaryota</taxon>
        <taxon>Fungi</taxon>
        <taxon>Dikarya</taxon>
        <taxon>Ascomycota</taxon>
        <taxon>Pezizomycotina</taxon>
        <taxon>Dothideomycetes</taxon>
        <taxon>Pleosporomycetidae</taxon>
        <taxon>Pleosporales</taxon>
        <taxon>Pleosporineae</taxon>
        <taxon>Pleosporaceae</taxon>
        <taxon>Bipolaris</taxon>
    </lineage>
</organism>
<dbReference type="HOGENOM" id="CLU_885673_0_0_1"/>
<feature type="region of interest" description="Disordered" evidence="1">
    <location>
        <begin position="233"/>
        <end position="259"/>
    </location>
</feature>
<protein>
    <submittedName>
        <fullName evidence="2">Uncharacterized protein</fullName>
    </submittedName>
</protein>
<reference evidence="2 3" key="1">
    <citation type="journal article" date="2012" name="PLoS Pathog.">
        <title>Diverse lifestyles and strategies of plant pathogenesis encoded in the genomes of eighteen Dothideomycetes fungi.</title>
        <authorList>
            <person name="Ohm R.A."/>
            <person name="Feau N."/>
            <person name="Henrissat B."/>
            <person name="Schoch C.L."/>
            <person name="Horwitz B.A."/>
            <person name="Barry K.W."/>
            <person name="Condon B.J."/>
            <person name="Copeland A.C."/>
            <person name="Dhillon B."/>
            <person name="Glaser F."/>
            <person name="Hesse C.N."/>
            <person name="Kosti I."/>
            <person name="LaButti K."/>
            <person name="Lindquist E.A."/>
            <person name="Lucas S."/>
            <person name="Salamov A.A."/>
            <person name="Bradshaw R.E."/>
            <person name="Ciuffetti L."/>
            <person name="Hamelin R.C."/>
            <person name="Kema G.H.J."/>
            <person name="Lawrence C."/>
            <person name="Scott J.A."/>
            <person name="Spatafora J.W."/>
            <person name="Turgeon B.G."/>
            <person name="de Wit P.J.G.M."/>
            <person name="Zhong S."/>
            <person name="Goodwin S.B."/>
            <person name="Grigoriev I.V."/>
        </authorList>
    </citation>
    <scope>NUCLEOTIDE SEQUENCE [LARGE SCALE GENOMIC DNA]</scope>
    <source>
        <strain evidence="3">C5 / ATCC 48332 / race O</strain>
    </source>
</reference>
<reference evidence="3" key="2">
    <citation type="journal article" date="2013" name="PLoS Genet.">
        <title>Comparative genome structure, secondary metabolite, and effector coding capacity across Cochliobolus pathogens.</title>
        <authorList>
            <person name="Condon B.J."/>
            <person name="Leng Y."/>
            <person name="Wu D."/>
            <person name="Bushley K.E."/>
            <person name="Ohm R.A."/>
            <person name="Otillar R."/>
            <person name="Martin J."/>
            <person name="Schackwitz W."/>
            <person name="Grimwood J."/>
            <person name="MohdZainudin N."/>
            <person name="Xue C."/>
            <person name="Wang R."/>
            <person name="Manning V.A."/>
            <person name="Dhillon B."/>
            <person name="Tu Z.J."/>
            <person name="Steffenson B.J."/>
            <person name="Salamov A."/>
            <person name="Sun H."/>
            <person name="Lowry S."/>
            <person name="LaButti K."/>
            <person name="Han J."/>
            <person name="Copeland A."/>
            <person name="Lindquist E."/>
            <person name="Barry K."/>
            <person name="Schmutz J."/>
            <person name="Baker S.E."/>
            <person name="Ciuffetti L.M."/>
            <person name="Grigoriev I.V."/>
            <person name="Zhong S."/>
            <person name="Turgeon B.G."/>
        </authorList>
    </citation>
    <scope>NUCLEOTIDE SEQUENCE [LARGE SCALE GENOMIC DNA]</scope>
    <source>
        <strain evidence="3">C5 / ATCC 48332 / race O</strain>
    </source>
</reference>
<evidence type="ECO:0000313" key="3">
    <source>
        <dbReference type="Proteomes" id="UP000016936"/>
    </source>
</evidence>
<sequence>MPPPSLSRKTTPPGPRSKSQVNLNPDFKLPGLPASKSTLSNILNTTTAVDTSSKTRASPAPTDCWDDFFESSTQISREIASEAKPKVIETNTTSIATSPSIVDDLPPMSTQDLNFSLDDLDDEPVHSVSNQSKLQTIPVTSKMIPIALPERAPFPQTHKKTQVAPAPPQVEPLAVPLKCNPIITSTHTPARSSVATNISRPPMSNKKIAGKCWNPGPFATGLDAELAKLRASQLPKSMSLPNAKRRATTAPSKTHAPPAKKQCAVESHPALIPKPAATTATKTSFDNFILSTQEAASFFDDDDNLSFGSPPIAV</sequence>
<evidence type="ECO:0000256" key="1">
    <source>
        <dbReference type="SAM" id="MobiDB-lite"/>
    </source>
</evidence>